<sequence>MLLSQAVPASAAAIATATVNKSVNFRADANTSAKVYGLISAGTVLPIQSANNYWVLVDYNGKTGYVSRSYVTIQGDTAAPEPVPTPAPAAAPTPAPAPNPTTSTDVGSKIVN</sequence>
<dbReference type="InterPro" id="IPR003646">
    <property type="entry name" value="SH3-like_bac-type"/>
</dbReference>
<evidence type="ECO:0000259" key="2">
    <source>
        <dbReference type="PROSITE" id="PS51781"/>
    </source>
</evidence>
<dbReference type="EMBL" id="JBHSMJ010000009">
    <property type="protein sequence ID" value="MFC5448286.1"/>
    <property type="molecule type" value="Genomic_DNA"/>
</dbReference>
<comment type="caution">
    <text evidence="3">The sequence shown here is derived from an EMBL/GenBank/DDBJ whole genome shotgun (WGS) entry which is preliminary data.</text>
</comment>
<gene>
    <name evidence="3" type="ORF">ACFPOG_08445</name>
</gene>
<feature type="compositionally biased region" description="Pro residues" evidence="1">
    <location>
        <begin position="81"/>
        <end position="99"/>
    </location>
</feature>
<dbReference type="Pfam" id="PF08239">
    <property type="entry name" value="SH3_3"/>
    <property type="match status" value="1"/>
</dbReference>
<organism evidence="3 4">
    <name type="scientific">Paenibacillus aestuarii</name>
    <dbReference type="NCBI Taxonomy" id="516965"/>
    <lineage>
        <taxon>Bacteria</taxon>
        <taxon>Bacillati</taxon>
        <taxon>Bacillota</taxon>
        <taxon>Bacilli</taxon>
        <taxon>Bacillales</taxon>
        <taxon>Paenibacillaceae</taxon>
        <taxon>Paenibacillus</taxon>
    </lineage>
</organism>
<dbReference type="InterPro" id="IPR036028">
    <property type="entry name" value="SH3-like_dom_sf"/>
</dbReference>
<evidence type="ECO:0000313" key="4">
    <source>
        <dbReference type="Proteomes" id="UP001596044"/>
    </source>
</evidence>
<proteinExistence type="predicted"/>
<dbReference type="SMART" id="SM00287">
    <property type="entry name" value="SH3b"/>
    <property type="match status" value="1"/>
</dbReference>
<dbReference type="RefSeq" id="WP_270878556.1">
    <property type="nucleotide sequence ID" value="NZ_JAQFVF010000020.1"/>
</dbReference>
<keyword evidence="4" id="KW-1185">Reference proteome</keyword>
<dbReference type="Gene3D" id="2.30.30.40">
    <property type="entry name" value="SH3 Domains"/>
    <property type="match status" value="1"/>
</dbReference>
<dbReference type="Proteomes" id="UP001596044">
    <property type="component" value="Unassembled WGS sequence"/>
</dbReference>
<protein>
    <submittedName>
        <fullName evidence="3">SH3 domain-containing protein</fullName>
    </submittedName>
</protein>
<evidence type="ECO:0000256" key="1">
    <source>
        <dbReference type="SAM" id="MobiDB-lite"/>
    </source>
</evidence>
<dbReference type="SUPFAM" id="SSF50044">
    <property type="entry name" value="SH3-domain"/>
    <property type="match status" value="1"/>
</dbReference>
<reference evidence="4" key="1">
    <citation type="journal article" date="2019" name="Int. J. Syst. Evol. Microbiol.">
        <title>The Global Catalogue of Microorganisms (GCM) 10K type strain sequencing project: providing services to taxonomists for standard genome sequencing and annotation.</title>
        <authorList>
            <consortium name="The Broad Institute Genomics Platform"/>
            <consortium name="The Broad Institute Genome Sequencing Center for Infectious Disease"/>
            <person name="Wu L."/>
            <person name="Ma J."/>
        </authorList>
    </citation>
    <scope>NUCLEOTIDE SEQUENCE [LARGE SCALE GENOMIC DNA]</scope>
    <source>
        <strain evidence="4">KACC 11904</strain>
    </source>
</reference>
<name>A0ABW0K5Z4_9BACL</name>
<feature type="domain" description="SH3b" evidence="2">
    <location>
        <begin position="12"/>
        <end position="75"/>
    </location>
</feature>
<feature type="compositionally biased region" description="Polar residues" evidence="1">
    <location>
        <begin position="103"/>
        <end position="112"/>
    </location>
</feature>
<evidence type="ECO:0000313" key="3">
    <source>
        <dbReference type="EMBL" id="MFC5448286.1"/>
    </source>
</evidence>
<accession>A0ABW0K5Z4</accession>
<dbReference type="PROSITE" id="PS51781">
    <property type="entry name" value="SH3B"/>
    <property type="match status" value="1"/>
</dbReference>
<feature type="region of interest" description="Disordered" evidence="1">
    <location>
        <begin position="76"/>
        <end position="112"/>
    </location>
</feature>